<organism evidence="3 4">
    <name type="scientific">Sphingobium algorifonticola</name>
    <dbReference type="NCBI Taxonomy" id="2008318"/>
    <lineage>
        <taxon>Bacteria</taxon>
        <taxon>Pseudomonadati</taxon>
        <taxon>Pseudomonadota</taxon>
        <taxon>Alphaproteobacteria</taxon>
        <taxon>Sphingomonadales</taxon>
        <taxon>Sphingomonadaceae</taxon>
        <taxon>Sphingobium</taxon>
    </lineage>
</organism>
<feature type="region of interest" description="Disordered" evidence="1">
    <location>
        <begin position="67"/>
        <end position="119"/>
    </location>
</feature>
<dbReference type="OrthoDB" id="7471316at2"/>
<dbReference type="Proteomes" id="UP000282977">
    <property type="component" value="Unassembled WGS sequence"/>
</dbReference>
<evidence type="ECO:0000313" key="3">
    <source>
        <dbReference type="EMBL" id="RVT41123.1"/>
    </source>
</evidence>
<reference evidence="3 4" key="1">
    <citation type="submission" date="2019-01" db="EMBL/GenBank/DDBJ databases">
        <authorList>
            <person name="Chen W.-M."/>
        </authorList>
    </citation>
    <scope>NUCLEOTIDE SEQUENCE [LARGE SCALE GENOMIC DNA]</scope>
    <source>
        <strain evidence="3 4">TLA-22</strain>
    </source>
</reference>
<sequence>MQVKRSLIGAVVGIGLIAGSIASAEARPRGWGDRGWHRHRDNGFNFGDVIGIAALIGAVAVVANSMSKDRAARPDRTDDYRPDDYRSEDYRNADPDTVPPADSSAAAGLPNAPDGIDDDFSDVAAADRGDAMPIAGEDRAVEACAIAAREEATRSGGYAEVRRIDAPQPVQGGYNIDGEVERRASWRDSAGETRRFTCSVQGDQVADVYLSRDLVSN</sequence>
<keyword evidence="2" id="KW-0472">Membrane</keyword>
<evidence type="ECO:0000313" key="4">
    <source>
        <dbReference type="Proteomes" id="UP000282977"/>
    </source>
</evidence>
<gene>
    <name evidence="3" type="ORF">ENE74_11860</name>
</gene>
<feature type="compositionally biased region" description="Basic and acidic residues" evidence="1">
    <location>
        <begin position="67"/>
        <end position="94"/>
    </location>
</feature>
<dbReference type="AlphaFoldDB" id="A0A437J7G5"/>
<accession>A0A437J7G5</accession>
<evidence type="ECO:0000256" key="2">
    <source>
        <dbReference type="SAM" id="Phobius"/>
    </source>
</evidence>
<dbReference type="EMBL" id="RZUL01000003">
    <property type="protein sequence ID" value="RVT41123.1"/>
    <property type="molecule type" value="Genomic_DNA"/>
</dbReference>
<evidence type="ECO:0000256" key="1">
    <source>
        <dbReference type="SAM" id="MobiDB-lite"/>
    </source>
</evidence>
<proteinExistence type="predicted"/>
<feature type="transmembrane region" description="Helical" evidence="2">
    <location>
        <begin position="42"/>
        <end position="63"/>
    </location>
</feature>
<keyword evidence="4" id="KW-1185">Reference proteome</keyword>
<name>A0A437J7G5_9SPHN</name>
<dbReference type="RefSeq" id="WP_127691112.1">
    <property type="nucleotide sequence ID" value="NZ_RZUL01000003.1"/>
</dbReference>
<protein>
    <submittedName>
        <fullName evidence="3">Uncharacterized protein</fullName>
    </submittedName>
</protein>
<comment type="caution">
    <text evidence="3">The sequence shown here is derived from an EMBL/GenBank/DDBJ whole genome shotgun (WGS) entry which is preliminary data.</text>
</comment>
<keyword evidence="2" id="KW-0812">Transmembrane</keyword>
<keyword evidence="2" id="KW-1133">Transmembrane helix</keyword>